<dbReference type="GO" id="GO:0140359">
    <property type="term" value="F:ABC-type transporter activity"/>
    <property type="evidence" value="ECO:0007669"/>
    <property type="project" value="InterPro"/>
</dbReference>
<evidence type="ECO:0000256" key="2">
    <source>
        <dbReference type="ARBA" id="ARBA00022692"/>
    </source>
</evidence>
<dbReference type="AlphaFoldDB" id="A0A9W7AFI1"/>
<protein>
    <recommendedName>
        <fullName evidence="6">ABC-2 type transporter transmembrane domain-containing protein</fullName>
    </recommendedName>
</protein>
<comment type="caution">
    <text evidence="7">The sequence shown here is derived from an EMBL/GenBank/DDBJ whole genome shotgun (WGS) entry which is preliminary data.</text>
</comment>
<keyword evidence="4 5" id="KW-0472">Membrane</keyword>
<evidence type="ECO:0000256" key="4">
    <source>
        <dbReference type="ARBA" id="ARBA00023136"/>
    </source>
</evidence>
<evidence type="ECO:0000259" key="6">
    <source>
        <dbReference type="Pfam" id="PF12698"/>
    </source>
</evidence>
<reference evidence="8" key="1">
    <citation type="journal article" date="2023" name="Commun. Biol.">
        <title>Genome analysis of Parmales, the sister group of diatoms, reveals the evolutionary specialization of diatoms from phago-mixotrophs to photoautotrophs.</title>
        <authorList>
            <person name="Ban H."/>
            <person name="Sato S."/>
            <person name="Yoshikawa S."/>
            <person name="Yamada K."/>
            <person name="Nakamura Y."/>
            <person name="Ichinomiya M."/>
            <person name="Sato N."/>
            <person name="Blanc-Mathieu R."/>
            <person name="Endo H."/>
            <person name="Kuwata A."/>
            <person name="Ogata H."/>
        </authorList>
    </citation>
    <scope>NUCLEOTIDE SEQUENCE [LARGE SCALE GENOMIC DNA]</scope>
</reference>
<proteinExistence type="predicted"/>
<name>A0A9W7AFI1_9STRA</name>
<accession>A0A9W7AFI1</accession>
<keyword evidence="2 5" id="KW-0812">Transmembrane</keyword>
<dbReference type="Pfam" id="PF12698">
    <property type="entry name" value="ABC2_membrane_3"/>
    <property type="match status" value="1"/>
</dbReference>
<feature type="domain" description="ABC-2 type transporter transmembrane" evidence="6">
    <location>
        <begin position="12"/>
        <end position="89"/>
    </location>
</feature>
<keyword evidence="3 5" id="KW-1133">Transmembrane helix</keyword>
<feature type="transmembrane region" description="Helical" evidence="5">
    <location>
        <begin position="16"/>
        <end position="38"/>
    </location>
</feature>
<dbReference type="InterPro" id="IPR013525">
    <property type="entry name" value="ABC2_TM"/>
</dbReference>
<comment type="subcellular location">
    <subcellularLocation>
        <location evidence="1">Membrane</location>
        <topology evidence="1">Multi-pass membrane protein</topology>
    </subcellularLocation>
</comment>
<organism evidence="7 8">
    <name type="scientific">Triparma laevis f. inornata</name>
    <dbReference type="NCBI Taxonomy" id="1714386"/>
    <lineage>
        <taxon>Eukaryota</taxon>
        <taxon>Sar</taxon>
        <taxon>Stramenopiles</taxon>
        <taxon>Ochrophyta</taxon>
        <taxon>Bolidophyceae</taxon>
        <taxon>Parmales</taxon>
        <taxon>Triparmaceae</taxon>
        <taxon>Triparma</taxon>
    </lineage>
</organism>
<evidence type="ECO:0000256" key="3">
    <source>
        <dbReference type="ARBA" id="ARBA00022989"/>
    </source>
</evidence>
<evidence type="ECO:0000256" key="5">
    <source>
        <dbReference type="SAM" id="Phobius"/>
    </source>
</evidence>
<feature type="transmembrane region" description="Helical" evidence="5">
    <location>
        <begin position="59"/>
        <end position="85"/>
    </location>
</feature>
<sequence>MTRFRSPLLATAADAFISWFIMIASFPFILASFAAFVVRENETGSKYLQKISGVSIEAYWISSFLFDMISYTVTAAVIVGLMFAFDAQGLTTTDFNTVGGIGEHCQIPSNFCYVI</sequence>
<evidence type="ECO:0000313" key="7">
    <source>
        <dbReference type="EMBL" id="GMH66820.1"/>
    </source>
</evidence>
<dbReference type="GO" id="GO:0016020">
    <property type="term" value="C:membrane"/>
    <property type="evidence" value="ECO:0007669"/>
    <property type="project" value="UniProtKB-SubCell"/>
</dbReference>
<gene>
    <name evidence="7" type="ORF">TL16_g04516</name>
</gene>
<evidence type="ECO:0000313" key="8">
    <source>
        <dbReference type="Proteomes" id="UP001162640"/>
    </source>
</evidence>
<evidence type="ECO:0000256" key="1">
    <source>
        <dbReference type="ARBA" id="ARBA00004141"/>
    </source>
</evidence>
<dbReference type="Proteomes" id="UP001162640">
    <property type="component" value="Unassembled WGS sequence"/>
</dbReference>
<dbReference type="EMBL" id="BLQM01000125">
    <property type="protein sequence ID" value="GMH66820.1"/>
    <property type="molecule type" value="Genomic_DNA"/>
</dbReference>